<gene>
    <name evidence="1" type="ORF">ACFSCT_05720</name>
</gene>
<name>A0ABW4R4L9_9RHOB</name>
<dbReference type="Proteomes" id="UP001597213">
    <property type="component" value="Unassembled WGS sequence"/>
</dbReference>
<sequence length="139" mass="15340">MELWKIALLALGVVWLLQSVGTWMQMRHFRSVMAAITEKWSDGHMGAGNSRGRFGKGVIAIVVTDPQSIVRKVMVMEGRSVFAKFLPLPEYEGQSLARLKATLGTSENQNGRVGALTKAVEQLEKAKRSQSVEMEPQPA</sequence>
<keyword evidence="2" id="KW-1185">Reference proteome</keyword>
<dbReference type="EMBL" id="JBHUEN010000016">
    <property type="protein sequence ID" value="MFD1881212.1"/>
    <property type="molecule type" value="Genomic_DNA"/>
</dbReference>
<comment type="caution">
    <text evidence="1">The sequence shown here is derived from an EMBL/GenBank/DDBJ whole genome shotgun (WGS) entry which is preliminary data.</text>
</comment>
<organism evidence="1 2">
    <name type="scientific">Paracoccus pacificus</name>
    <dbReference type="NCBI Taxonomy" id="1463598"/>
    <lineage>
        <taxon>Bacteria</taxon>
        <taxon>Pseudomonadati</taxon>
        <taxon>Pseudomonadota</taxon>
        <taxon>Alphaproteobacteria</taxon>
        <taxon>Rhodobacterales</taxon>
        <taxon>Paracoccaceae</taxon>
        <taxon>Paracoccus</taxon>
    </lineage>
</organism>
<protein>
    <submittedName>
        <fullName evidence="1">Transcriptional regulator GutM</fullName>
    </submittedName>
</protein>
<evidence type="ECO:0000313" key="2">
    <source>
        <dbReference type="Proteomes" id="UP001597213"/>
    </source>
</evidence>
<dbReference type="Pfam" id="PF06923">
    <property type="entry name" value="GutM"/>
    <property type="match status" value="1"/>
</dbReference>
<accession>A0ABW4R4L9</accession>
<evidence type="ECO:0000313" key="1">
    <source>
        <dbReference type="EMBL" id="MFD1881212.1"/>
    </source>
</evidence>
<reference evidence="2" key="1">
    <citation type="journal article" date="2019" name="Int. J. Syst. Evol. Microbiol.">
        <title>The Global Catalogue of Microorganisms (GCM) 10K type strain sequencing project: providing services to taxonomists for standard genome sequencing and annotation.</title>
        <authorList>
            <consortium name="The Broad Institute Genomics Platform"/>
            <consortium name="The Broad Institute Genome Sequencing Center for Infectious Disease"/>
            <person name="Wu L."/>
            <person name="Ma J."/>
        </authorList>
    </citation>
    <scope>NUCLEOTIDE SEQUENCE [LARGE SCALE GENOMIC DNA]</scope>
    <source>
        <strain evidence="2">CCUG 56029</strain>
    </source>
</reference>
<proteinExistence type="predicted"/>
<dbReference type="RefSeq" id="WP_379140870.1">
    <property type="nucleotide sequence ID" value="NZ_JBHUEN010000016.1"/>
</dbReference>
<dbReference type="InterPro" id="IPR009693">
    <property type="entry name" value="Glucitol_operon_activator"/>
</dbReference>